<evidence type="ECO:0000313" key="2">
    <source>
        <dbReference type="EMBL" id="NYG57825.1"/>
    </source>
</evidence>
<feature type="transmembrane region" description="Helical" evidence="1">
    <location>
        <begin position="60"/>
        <end position="82"/>
    </location>
</feature>
<protein>
    <recommendedName>
        <fullName evidence="4">DUF4383 domain-containing protein</fullName>
    </recommendedName>
</protein>
<dbReference type="Proteomes" id="UP000540656">
    <property type="component" value="Unassembled WGS sequence"/>
</dbReference>
<feature type="transmembrane region" description="Helical" evidence="1">
    <location>
        <begin position="126"/>
        <end position="146"/>
    </location>
</feature>
<proteinExistence type="predicted"/>
<keyword evidence="3" id="KW-1185">Reference proteome</keyword>
<dbReference type="RefSeq" id="WP_179501050.1">
    <property type="nucleotide sequence ID" value="NZ_JACCAA010000001.1"/>
</dbReference>
<keyword evidence="1" id="KW-0472">Membrane</keyword>
<accession>A0A7Y9UVL5</accession>
<dbReference type="Pfam" id="PF14325">
    <property type="entry name" value="DUF4383"/>
    <property type="match status" value="1"/>
</dbReference>
<reference evidence="2 3" key="1">
    <citation type="submission" date="2020-07" db="EMBL/GenBank/DDBJ databases">
        <title>Sequencing the genomes of 1000 actinobacteria strains.</title>
        <authorList>
            <person name="Klenk H.-P."/>
        </authorList>
    </citation>
    <scope>NUCLEOTIDE SEQUENCE [LARGE SCALE GENOMIC DNA]</scope>
    <source>
        <strain evidence="2 3">DSM 23819</strain>
    </source>
</reference>
<keyword evidence="1" id="KW-0812">Transmembrane</keyword>
<evidence type="ECO:0000313" key="3">
    <source>
        <dbReference type="Proteomes" id="UP000540656"/>
    </source>
</evidence>
<name>A0A7Y9UVL5_9ACTN</name>
<feature type="transmembrane region" description="Helical" evidence="1">
    <location>
        <begin position="20"/>
        <end position="40"/>
    </location>
</feature>
<keyword evidence="1" id="KW-1133">Transmembrane helix</keyword>
<dbReference type="EMBL" id="JACCAA010000001">
    <property type="protein sequence ID" value="NYG57825.1"/>
    <property type="molecule type" value="Genomic_DNA"/>
</dbReference>
<organism evidence="2 3">
    <name type="scientific">Nocardioides daedukensis</name>
    <dbReference type="NCBI Taxonomy" id="634462"/>
    <lineage>
        <taxon>Bacteria</taxon>
        <taxon>Bacillati</taxon>
        <taxon>Actinomycetota</taxon>
        <taxon>Actinomycetes</taxon>
        <taxon>Propionibacteriales</taxon>
        <taxon>Nocardioidaceae</taxon>
        <taxon>Nocardioides</taxon>
    </lineage>
</organism>
<comment type="caution">
    <text evidence="2">The sequence shown here is derived from an EMBL/GenBank/DDBJ whole genome shotgun (WGS) entry which is preliminary data.</text>
</comment>
<dbReference type="AlphaFoldDB" id="A0A7Y9UVL5"/>
<evidence type="ECO:0008006" key="4">
    <source>
        <dbReference type="Google" id="ProtNLM"/>
    </source>
</evidence>
<sequence length="156" mass="16532">MTDNNRIDTGDRGQKVRMAALVVGVVFLAVGVLGFIPGITTDYDTMEFAGHESGAKLIGLFQVSVLHNIVHLLFGVAGLAMARTARGSIAFLIGGGVIYLVLWIYGLVTDKMSEANFVPLNTADDWLHFVLGLGMVGLGVMGQRMLRGPVSGVAGR</sequence>
<feature type="transmembrane region" description="Helical" evidence="1">
    <location>
        <begin position="89"/>
        <end position="106"/>
    </location>
</feature>
<gene>
    <name evidence="2" type="ORF">BJ980_000748</name>
</gene>
<evidence type="ECO:0000256" key="1">
    <source>
        <dbReference type="SAM" id="Phobius"/>
    </source>
</evidence>